<reference evidence="13 14" key="1">
    <citation type="submission" date="2018-09" db="EMBL/GenBank/DDBJ databases">
        <title>Genomic Encyclopedia of Archaeal and Bacterial Type Strains, Phase II (KMG-II): from individual species to whole genera.</title>
        <authorList>
            <person name="Goeker M."/>
        </authorList>
    </citation>
    <scope>NUCLEOTIDE SEQUENCE [LARGE SCALE GENOMIC DNA]</scope>
    <source>
        <strain evidence="13 14">DSM 27148</strain>
    </source>
</reference>
<dbReference type="InterPro" id="IPR013783">
    <property type="entry name" value="Ig-like_fold"/>
</dbReference>
<dbReference type="NCBIfam" id="NF011678">
    <property type="entry name" value="PRK15098.1"/>
    <property type="match status" value="1"/>
</dbReference>
<dbReference type="PANTHER" id="PTHR42715">
    <property type="entry name" value="BETA-GLUCOSIDASE"/>
    <property type="match status" value="1"/>
</dbReference>
<evidence type="ECO:0000256" key="7">
    <source>
        <dbReference type="ARBA" id="ARBA00022801"/>
    </source>
</evidence>
<proteinExistence type="inferred from homology"/>
<organism evidence="13 14">
    <name type="scientific">Mangrovibacterium diazotrophicum</name>
    <dbReference type="NCBI Taxonomy" id="1261403"/>
    <lineage>
        <taxon>Bacteria</taxon>
        <taxon>Pseudomonadati</taxon>
        <taxon>Bacteroidota</taxon>
        <taxon>Bacteroidia</taxon>
        <taxon>Marinilabiliales</taxon>
        <taxon>Prolixibacteraceae</taxon>
        <taxon>Mangrovibacterium</taxon>
    </lineage>
</organism>
<evidence type="ECO:0000256" key="2">
    <source>
        <dbReference type="ARBA" id="ARBA00004418"/>
    </source>
</evidence>
<sequence>MNTINGRCFRSGERNSSPIKSGWLRQLAFVAILLIGAACATESAKKTGDMDKKVNQLMSQMTLEEKLGQLNLPGAGDITTGQASNSDIAGKIKAGSVGGLFNIKTAEKIRDVQRIAIEESRLKIPLIFGMDVIHGYKTVFPIPLALSCTWNMDAIETVARISAVEASADGICWTFSPMVDISRDPRWGRVAEGGGEDPYLGAQIARAMVKGYQGDDLSASTTIMACVKHFALYGAAEAGRDYNTTDMSHIRMYNEYFLPYHAAIEAGVGSVMTSFNEVDGIPASASKWLMTDVLRDQWGFDGFVVTDYTAINEMIDHGLGDLKTVSALSLKAGVDMDMVGEGFLTTLASSLDDHSVTINEIDAACRRILEAKYKLGLFDDPYRYCDLSRPAKDIFTPEHRKLAREIATESFVLLKNDNQLLPLQKGGTIALIGPLADNRLNMPGTWSVAADFDQSVSVLDGIRNVAGDQVNIVYAKGANVLPDSIAESRVAIFGKPTYWDTRSNEAMIREAVAAAQKSDVVVAALGEAAEMSGECSSRSDINLPENQQALLKALLKTGKPVVLVLFTGRPLALSWENENVPAILNVWFGGTEAGNAIADVLFGDVNPSGKLSATFPQNLGQVPIYYNHKNTGRPLPEGAWFQKFRSNYLDVSNDPLYPFGFGLSYTSFNYGELKLSSAELKGDQKLLVSIPVTNTGKVDGKEVVQLYIRDLVGTVTRPVKELKAFQKISLKAGETQTVEFEITPEDLKFYNSELNYDWETGEFDVMVGGNSRDVQTSRINWEK</sequence>
<evidence type="ECO:0000256" key="1">
    <source>
        <dbReference type="ARBA" id="ARBA00000448"/>
    </source>
</evidence>
<gene>
    <name evidence="13" type="ORF">BC643_1341</name>
</gene>
<evidence type="ECO:0000256" key="11">
    <source>
        <dbReference type="RuleBase" id="RU361161"/>
    </source>
</evidence>
<keyword evidence="5" id="KW-0732">Signal</keyword>
<dbReference type="InterPro" id="IPR026891">
    <property type="entry name" value="Fn3-like"/>
</dbReference>
<evidence type="ECO:0000256" key="3">
    <source>
        <dbReference type="ARBA" id="ARBA00005336"/>
    </source>
</evidence>
<dbReference type="InterPro" id="IPR002772">
    <property type="entry name" value="Glyco_hydro_3_C"/>
</dbReference>
<feature type="domain" description="Fibronectin type III-like" evidence="12">
    <location>
        <begin position="702"/>
        <end position="771"/>
    </location>
</feature>
<evidence type="ECO:0000256" key="9">
    <source>
        <dbReference type="ARBA" id="ARBA00023295"/>
    </source>
</evidence>
<dbReference type="PRINTS" id="PR00133">
    <property type="entry name" value="GLHYDRLASE3"/>
</dbReference>
<evidence type="ECO:0000256" key="6">
    <source>
        <dbReference type="ARBA" id="ARBA00022764"/>
    </source>
</evidence>
<comment type="caution">
    <text evidence="13">The sequence shown here is derived from an EMBL/GenBank/DDBJ whole genome shotgun (WGS) entry which is preliminary data.</text>
</comment>
<comment type="similarity">
    <text evidence="3 11">Belongs to the glycosyl hydrolase 3 family.</text>
</comment>
<keyword evidence="9 11" id="KW-0326">Glycosidase</keyword>
<dbReference type="FunFam" id="3.40.50.1700:FF:000004">
    <property type="entry name" value="Periplasmic beta-glucosidase"/>
    <property type="match status" value="1"/>
</dbReference>
<dbReference type="Pfam" id="PF14310">
    <property type="entry name" value="Fn3-like"/>
    <property type="match status" value="1"/>
</dbReference>
<evidence type="ECO:0000256" key="4">
    <source>
        <dbReference type="ARBA" id="ARBA00012744"/>
    </source>
</evidence>
<evidence type="ECO:0000259" key="12">
    <source>
        <dbReference type="SMART" id="SM01217"/>
    </source>
</evidence>
<evidence type="ECO:0000256" key="8">
    <source>
        <dbReference type="ARBA" id="ARBA00023277"/>
    </source>
</evidence>
<comment type="subcellular location">
    <subcellularLocation>
        <location evidence="2">Periplasm</location>
    </subcellularLocation>
</comment>
<dbReference type="SMART" id="SM01217">
    <property type="entry name" value="Fn3_like"/>
    <property type="match status" value="1"/>
</dbReference>
<evidence type="ECO:0000256" key="10">
    <source>
        <dbReference type="ARBA" id="ARBA00067498"/>
    </source>
</evidence>
<dbReference type="InterPro" id="IPR001764">
    <property type="entry name" value="Glyco_hydro_3_N"/>
</dbReference>
<keyword evidence="7 11" id="KW-0378">Hydrolase</keyword>
<dbReference type="Gene3D" id="2.60.40.10">
    <property type="entry name" value="Immunoglobulins"/>
    <property type="match status" value="1"/>
</dbReference>
<dbReference type="GO" id="GO:0008422">
    <property type="term" value="F:beta-glucosidase activity"/>
    <property type="evidence" value="ECO:0007669"/>
    <property type="project" value="UniProtKB-EC"/>
</dbReference>
<accession>A0A419W690</accession>
<keyword evidence="14" id="KW-1185">Reference proteome</keyword>
<dbReference type="Proteomes" id="UP000283387">
    <property type="component" value="Unassembled WGS sequence"/>
</dbReference>
<dbReference type="InterPro" id="IPR036962">
    <property type="entry name" value="Glyco_hydro_3_N_sf"/>
</dbReference>
<dbReference type="Gene3D" id="3.20.20.300">
    <property type="entry name" value="Glycoside hydrolase, family 3, N-terminal domain"/>
    <property type="match status" value="1"/>
</dbReference>
<dbReference type="OrthoDB" id="9805821at2"/>
<protein>
    <recommendedName>
        <fullName evidence="10">Periplasmic beta-glucosidase</fullName>
        <ecNumber evidence="4">3.2.1.21</ecNumber>
    </recommendedName>
</protein>
<dbReference type="InterPro" id="IPR036881">
    <property type="entry name" value="Glyco_hydro_3_C_sf"/>
</dbReference>
<evidence type="ECO:0000256" key="5">
    <source>
        <dbReference type="ARBA" id="ARBA00022729"/>
    </source>
</evidence>
<keyword evidence="6" id="KW-0574">Periplasm</keyword>
<dbReference type="PANTHER" id="PTHR42715:SF10">
    <property type="entry name" value="BETA-GLUCOSIDASE"/>
    <property type="match status" value="1"/>
</dbReference>
<dbReference type="Pfam" id="PF00933">
    <property type="entry name" value="Glyco_hydro_3"/>
    <property type="match status" value="1"/>
</dbReference>
<dbReference type="Pfam" id="PF01915">
    <property type="entry name" value="Glyco_hydro_3_C"/>
    <property type="match status" value="1"/>
</dbReference>
<dbReference type="GO" id="GO:0005975">
    <property type="term" value="P:carbohydrate metabolic process"/>
    <property type="evidence" value="ECO:0007669"/>
    <property type="project" value="InterPro"/>
</dbReference>
<dbReference type="EMBL" id="RAPN01000001">
    <property type="protein sequence ID" value="RKD90993.1"/>
    <property type="molecule type" value="Genomic_DNA"/>
</dbReference>
<dbReference type="EC" id="3.2.1.21" evidence="4"/>
<dbReference type="FunFam" id="2.60.40.10:FF:000495">
    <property type="entry name" value="Periplasmic beta-glucosidase"/>
    <property type="match status" value="1"/>
</dbReference>
<dbReference type="FunFam" id="3.20.20.300:FF:000005">
    <property type="entry name" value="Periplasmic beta-glucosidase"/>
    <property type="match status" value="1"/>
</dbReference>
<dbReference type="Gene3D" id="3.40.50.1700">
    <property type="entry name" value="Glycoside hydrolase family 3 C-terminal domain"/>
    <property type="match status" value="1"/>
</dbReference>
<dbReference type="GO" id="GO:0042597">
    <property type="term" value="C:periplasmic space"/>
    <property type="evidence" value="ECO:0007669"/>
    <property type="project" value="UniProtKB-SubCell"/>
</dbReference>
<evidence type="ECO:0000313" key="13">
    <source>
        <dbReference type="EMBL" id="RKD90993.1"/>
    </source>
</evidence>
<comment type="catalytic activity">
    <reaction evidence="1">
        <text>Hydrolysis of terminal, non-reducing beta-D-glucosyl residues with release of beta-D-glucose.</text>
        <dbReference type="EC" id="3.2.1.21"/>
    </reaction>
</comment>
<dbReference type="SUPFAM" id="SSF52279">
    <property type="entry name" value="Beta-D-glucan exohydrolase, C-terminal domain"/>
    <property type="match status" value="1"/>
</dbReference>
<dbReference type="SUPFAM" id="SSF51445">
    <property type="entry name" value="(Trans)glycosidases"/>
    <property type="match status" value="1"/>
</dbReference>
<keyword evidence="8" id="KW-0119">Carbohydrate metabolism</keyword>
<dbReference type="InterPro" id="IPR017853">
    <property type="entry name" value="GH"/>
</dbReference>
<dbReference type="AlphaFoldDB" id="A0A419W690"/>
<name>A0A419W690_9BACT</name>
<dbReference type="RefSeq" id="WP_120272337.1">
    <property type="nucleotide sequence ID" value="NZ_RAPN01000001.1"/>
</dbReference>
<dbReference type="InterPro" id="IPR050288">
    <property type="entry name" value="Cellulose_deg_GH3"/>
</dbReference>
<dbReference type="InterPro" id="IPR019800">
    <property type="entry name" value="Glyco_hydro_3_AS"/>
</dbReference>
<evidence type="ECO:0000313" key="14">
    <source>
        <dbReference type="Proteomes" id="UP000283387"/>
    </source>
</evidence>
<dbReference type="PROSITE" id="PS00775">
    <property type="entry name" value="GLYCOSYL_HYDROL_F3"/>
    <property type="match status" value="1"/>
</dbReference>